<protein>
    <submittedName>
        <fullName evidence="1">Uncharacterized protein</fullName>
    </submittedName>
</protein>
<dbReference type="OrthoDB" id="3270336at2759"/>
<dbReference type="Proteomes" id="UP000027222">
    <property type="component" value="Unassembled WGS sequence"/>
</dbReference>
<proteinExistence type="predicted"/>
<sequence length="883" mass="101173">MLLSDSEKGGGRVQIINGDLYYSPNSRRDITDIPKPDHHQKEGVCANIFNPSGSLSHNVSFMNLSDYQSPRWWNLQFGWVGFTPRNPKFSGPVLAILDRIPQARELDFAEGKGYGMPPEALHEWSGLENDIKHMVMLLGNFTGIPIILPPYPEVFGYKARHSSRKTAILSFRRSRDWFVLWIAAISFRIAVAETKTEATMHSIRLALADWYTHLVSKGCWESWLDGLTMSPMVQDFSLWTERAGTFVSLPKLQEDLRWPRIEWLCRFNIEVWYLWKPEWASTPKFATFSPLDYQLQSIATGNPSNHAISIHEHEASALPDEAPEPSQEQNHLPSWHEWLEEREKENAQIERVESKQRRNEQLARQKTLTTKTARVFEWKPNDHGVLVRTKVSSTLNDDTLERYERGHVRYDAFRHEWDCCEEMGEAGGYTDDDDYSDDDDHMAGGDTFTAVGMGQTDEEGMLENKNTSWAHRGNSLRIDNNGILHNPGKTSDEEQVDSDWDLEGYILDILRQRYGYTGLIPLPNCPSFDVKAQNKFMKFIGLQWKKCYADTFNKPAIQAAYDFTLRLASNGVIADDEWDIARLHRESVQLLPRFSCIRLLTVNLGKDSSGNDKVKTWYMFDLGEKRTKPWLFTVMAASHALMICRLDAAYNDVDLACFCLSNGTPFKTMQLSSTLTRAPYSSSSLSVIVSRSHKYEFILDDYATYQRRCVEFLTTNRRGRVACMMGGITWRVAGDNDVQVKWSIVLNGPCGWSPNSQEFVLGRERRTNLEYMDDALTEAEVADICGQYECLTGNGMQIRKPSWYPMLDTFNGSGFDYGYWTEICEIQFKNWRWKATNPKPPDTLRPTRPPMNVGQWSSNLKGSSDMRKAASRVNKIAENALNV</sequence>
<evidence type="ECO:0000313" key="2">
    <source>
        <dbReference type="Proteomes" id="UP000027222"/>
    </source>
</evidence>
<dbReference type="AlphaFoldDB" id="A0A067T1U5"/>
<name>A0A067T1U5_GALM3</name>
<keyword evidence="2" id="KW-1185">Reference proteome</keyword>
<evidence type="ECO:0000313" key="1">
    <source>
        <dbReference type="EMBL" id="KDR73904.1"/>
    </source>
</evidence>
<gene>
    <name evidence="1" type="ORF">GALMADRAFT_141674</name>
</gene>
<accession>A0A067T1U5</accession>
<organism evidence="1 2">
    <name type="scientific">Galerina marginata (strain CBS 339.88)</name>
    <dbReference type="NCBI Taxonomy" id="685588"/>
    <lineage>
        <taxon>Eukaryota</taxon>
        <taxon>Fungi</taxon>
        <taxon>Dikarya</taxon>
        <taxon>Basidiomycota</taxon>
        <taxon>Agaricomycotina</taxon>
        <taxon>Agaricomycetes</taxon>
        <taxon>Agaricomycetidae</taxon>
        <taxon>Agaricales</taxon>
        <taxon>Agaricineae</taxon>
        <taxon>Strophariaceae</taxon>
        <taxon>Galerina</taxon>
    </lineage>
</organism>
<reference evidence="2" key="1">
    <citation type="journal article" date="2014" name="Proc. Natl. Acad. Sci. U.S.A.">
        <title>Extensive sampling of basidiomycete genomes demonstrates inadequacy of the white-rot/brown-rot paradigm for wood decay fungi.</title>
        <authorList>
            <person name="Riley R."/>
            <person name="Salamov A.A."/>
            <person name="Brown D.W."/>
            <person name="Nagy L.G."/>
            <person name="Floudas D."/>
            <person name="Held B.W."/>
            <person name="Levasseur A."/>
            <person name="Lombard V."/>
            <person name="Morin E."/>
            <person name="Otillar R."/>
            <person name="Lindquist E.A."/>
            <person name="Sun H."/>
            <person name="LaButti K.M."/>
            <person name="Schmutz J."/>
            <person name="Jabbour D."/>
            <person name="Luo H."/>
            <person name="Baker S.E."/>
            <person name="Pisabarro A.G."/>
            <person name="Walton J.D."/>
            <person name="Blanchette R.A."/>
            <person name="Henrissat B."/>
            <person name="Martin F."/>
            <person name="Cullen D."/>
            <person name="Hibbett D.S."/>
            <person name="Grigoriev I.V."/>
        </authorList>
    </citation>
    <scope>NUCLEOTIDE SEQUENCE [LARGE SCALE GENOMIC DNA]</scope>
    <source>
        <strain evidence="2">CBS 339.88</strain>
    </source>
</reference>
<dbReference type="HOGENOM" id="CLU_008417_0_0_1"/>
<dbReference type="EMBL" id="KL142384">
    <property type="protein sequence ID" value="KDR73904.1"/>
    <property type="molecule type" value="Genomic_DNA"/>
</dbReference>